<dbReference type="AlphaFoldDB" id="A0A1Y1Y8D3"/>
<name>A0A1Y1Y8D3_9PLEO</name>
<dbReference type="Proteomes" id="UP000193144">
    <property type="component" value="Unassembled WGS sequence"/>
</dbReference>
<accession>A0A1Y1Y8D3</accession>
<gene>
    <name evidence="1" type="ORF">BCR34DRAFT_226510</name>
</gene>
<dbReference type="PANTHER" id="PTHR47685:SF1">
    <property type="entry name" value="MAGNESIUM TRANSPORT PROTEIN CORA"/>
    <property type="match status" value="1"/>
</dbReference>
<evidence type="ECO:0000313" key="1">
    <source>
        <dbReference type="EMBL" id="ORX94267.1"/>
    </source>
</evidence>
<dbReference type="STRING" id="1231657.A0A1Y1Y8D3"/>
<comment type="caution">
    <text evidence="1">The sequence shown here is derived from an EMBL/GenBank/DDBJ whole genome shotgun (WGS) entry which is preliminary data.</text>
</comment>
<reference evidence="1 2" key="1">
    <citation type="submission" date="2016-07" db="EMBL/GenBank/DDBJ databases">
        <title>Pervasive Adenine N6-methylation of Active Genes in Fungi.</title>
        <authorList>
            <consortium name="DOE Joint Genome Institute"/>
            <person name="Mondo S.J."/>
            <person name="Dannebaum R.O."/>
            <person name="Kuo R.C."/>
            <person name="Labutti K."/>
            <person name="Haridas S."/>
            <person name="Kuo A."/>
            <person name="Salamov A."/>
            <person name="Ahrendt S.R."/>
            <person name="Lipzen A."/>
            <person name="Sullivan W."/>
            <person name="Andreopoulos W.B."/>
            <person name="Clum A."/>
            <person name="Lindquist E."/>
            <person name="Daum C."/>
            <person name="Ramamoorthy G.K."/>
            <person name="Gryganskyi A."/>
            <person name="Culley D."/>
            <person name="Magnuson J.K."/>
            <person name="James T.Y."/>
            <person name="O'Malley M.A."/>
            <person name="Stajich J.E."/>
            <person name="Spatafora J.W."/>
            <person name="Visel A."/>
            <person name="Grigoriev I.V."/>
        </authorList>
    </citation>
    <scope>NUCLEOTIDE SEQUENCE [LARGE SCALE GENOMIC DNA]</scope>
    <source>
        <strain evidence="1 2">CBS 115471</strain>
    </source>
</reference>
<proteinExistence type="predicted"/>
<dbReference type="EMBL" id="MCFA01000314">
    <property type="protein sequence ID" value="ORX94267.1"/>
    <property type="molecule type" value="Genomic_DNA"/>
</dbReference>
<protein>
    <submittedName>
        <fullName evidence="1">Uncharacterized protein</fullName>
    </submittedName>
</protein>
<evidence type="ECO:0000313" key="2">
    <source>
        <dbReference type="Proteomes" id="UP000193144"/>
    </source>
</evidence>
<dbReference type="InterPro" id="IPR050829">
    <property type="entry name" value="CorA_MIT"/>
</dbReference>
<dbReference type="OrthoDB" id="341259at2759"/>
<sequence>MRPFLAKIPSLNESLKDTVVFDHCTSHGRRLQRIDAVWEVTAPKRRHQSFRDVSRSNATTKWWCRAIHQDSRQPERHVKVNSNPYLQTNSESNLVKQASDFSRVHFRRTLDRSYYYTLEESDIRERDVDQVLYYHTRGERELEDHMLIMADQIWLWVLDSRTVITVFPSRLHSASESTDNETIDNEADESQIYLARQTDAVVRLLNAIESSYSHIETAEEFASLLMNKCSCVFFQRPLKRMGRSISKPFFRI</sequence>
<organism evidence="1 2">
    <name type="scientific">Clohesyomyces aquaticus</name>
    <dbReference type="NCBI Taxonomy" id="1231657"/>
    <lineage>
        <taxon>Eukaryota</taxon>
        <taxon>Fungi</taxon>
        <taxon>Dikarya</taxon>
        <taxon>Ascomycota</taxon>
        <taxon>Pezizomycotina</taxon>
        <taxon>Dothideomycetes</taxon>
        <taxon>Pleosporomycetidae</taxon>
        <taxon>Pleosporales</taxon>
        <taxon>Lindgomycetaceae</taxon>
        <taxon>Clohesyomyces</taxon>
    </lineage>
</organism>
<dbReference type="PANTHER" id="PTHR47685">
    <property type="entry name" value="MAGNESIUM TRANSPORT PROTEIN CORA"/>
    <property type="match status" value="1"/>
</dbReference>
<keyword evidence="2" id="KW-1185">Reference proteome</keyword>